<evidence type="ECO:0000256" key="7">
    <source>
        <dbReference type="ARBA" id="ARBA00023180"/>
    </source>
</evidence>
<feature type="domain" description="Fibronectin type-III" evidence="14">
    <location>
        <begin position="819"/>
        <end position="907"/>
    </location>
</feature>
<feature type="domain" description="Fibronectin type-III" evidence="14">
    <location>
        <begin position="2692"/>
        <end position="2784"/>
    </location>
</feature>
<feature type="domain" description="Fibronectin type-III" evidence="14">
    <location>
        <begin position="2498"/>
        <end position="2584"/>
    </location>
</feature>
<feature type="domain" description="Laminin G" evidence="12">
    <location>
        <begin position="1481"/>
        <end position="1679"/>
    </location>
</feature>
<dbReference type="InterPro" id="IPR050713">
    <property type="entry name" value="RTP_Phos/Ushers"/>
</dbReference>
<sequence>MSATTTIKLVSPVSDTIGTYRVGQNKNGTSQFVGRIQDLNVYTVALSNREISQLYTGVFPAVRIQSECRCPSTYPREKPGQTQNCIKNGVIPDTTDVTLRISRNAHPLEYINDGDSNSLWISISQNNVEIDVDLGDQFQVFYVVMQFYSPFPKAVTVLRQKDSNSSFQVWQYYADDCSRFGMPNNGAYSAPDSINCLQFGTNGAAIPYSLGNITFNLLAPNPVARPGSTDFYNTPELHEFVRATKVRIRFEDHYYTTATDYRHMYYALYELIVTAWCDCNGHASQCNTTSLPYTCQCLADSFTQGSRCERCLPLYNNKPFKKGDNLQDYPCQPCICYGHAESCVYNSTLDPFPQSQNQGGGGICVNCKHFTTGQFCETCLKYYFRPSGVSLYDSNVCQACNCHPPGLSSTETDCARVDGQCGCKPNVEGRRCDMCKLGFYGLSETDPLGCSACNCNPIGVDAGAISCHQVTGQCICKQNVRGLRCDECQFGFYGLSVNNTAGCTACDCNPSGSTSTYCNLSNGQCICKDRVEGLKCDRCKDGFFNFTSDCIPCSCNTLGSESGTVCDKNQGQCVCKKNVKGLGCNQCQEGTFNFGSSAIFGCSECVCVVNGTVNGTGTCNSTSGNCICKANVEGQDCSRCRANTWGLNATDPLGCQPCNCDSTGEINQRTVTANLSICDANTGQCACLSNRQGQRCDTCARGYYINPTGGCLLCPCYAPGTLTGTFCNAITGQCECKERFGVTGQQCNQCLPTYYAFDTKNGICTPCNCLAAGSQNTTCNAITGQCQCKLYVEGLPCDRCKAGTSSLDANNPYGCSTNPSQQPAPDLINRTSTSFNFTWRKPDSPNGIILYYSIYRNNTLIGNNTADNASYQDSSLKPFTFYSYMVEVSNGVGTSRSPAVIFQTLAGNPSGDMILTVTDIRARSAMCSWSPPSNLNGPLLKYVILSRKNNSNVTSTEWEGTSLSVMLTTLSPYARYSLIPRACTVGGCTDSSPVQIVTLSAAPEGQQAPNVTAVSSSELFVSWLPPLLPNGVIIFYELWFRGPQGANGAYTPPASRIFNPSGRYDPLALSDGNPLEPPATSYSVTNLLPFTTYEFQVYSENDVSKAASPWVAGRTMEAAPKYLAPPTVTGISSSALSITWTVPRPEDMQGIVERYRLYENNETDLALFPYNPPSVWVKIYDSNSTALAFVRNGLTPYSTHSFYLEACNSRGCVNSSTVAGRTLLAAPEGVQRPQVDGFNTTVMQITWKPPLYPNGPPPNYKVEKTNIALSYPASVIRGTRFTGGGYYSFSPNVIPQSVTFTGIRLRFRLDQGTGLLLFTATSTQEEFLAVQFVNGRPRFMFDTQGCTNIAFITTTNDEGLVYNDRKWHTFEARREGVYGEVTYDSNMFPGQSNIRDSTCQDTSIIGPTTGVFVGGFPVEFILRRTDNTRRVETTPLQGCIDNVEILTQKYPDEVWTKLDWTQGVTNDLAFLNWQGCPINLDPGFHFMGKGYLLLSHCTDKLVCIATGDRIEIRFRMRTTLHTGLLFLIYGGNGIYMYSVLDNGRLRFSISNNNNNTMVVYDKADSSLCDGKWRLLIFSKIGQQASISIPTEKNVSIGDPNVAMILPLTSEINLGGIKPGSNAMKYVQQNGLLIPGEGFGGCVSGFAINVKEYPTDMTLLDVANTNLDGCPPYHDAETTCQSSLITQIYNGTDAVAYDRGLLPYTDYIYRVVASNSAGEGYSSWAYGRTREGAPSGVKGPVSVRPISGNEVEVVWLEPDITYGLLTKFIIMAYVSNMNNQSVSMDILDVTLTAANMTGVVPDTTYLIKIKACTPGGCTESPDGMQVTMPVEAPENVSAPTADPGPTFLFVKWTLPSKPNGPITGFFLYREGSEIYKGGQLSYNVTGLQVYTAYRFYVSACTTAGCTNGPSVALSTTQLPPTAVGQPKLTVLGTSQIQVTWDPPSQLNGVLLSYVLYSSTTAESRGEVVYNSTSLMPYYVISGLLAGTTYYITLGACTGGGCTLGSPASARTEESAPDGVALPVVTAVSTSELLVTWTSPQYPNGAIVRYNLIQNGVQVYTGLNMSYSSQGLDPYSRHVFRVEACTVRGCASSREVEARTKEAPPVGLIILTASVADARTVNLSWTAPDKLNGLLVYQVYFTGLFYLDPANWNYTTVTDRRLLLNVTVPYTLYTVTTLIPMSSYSIQINGTNSAGFILSNIVGVTMPPGTPDGVAPPRLVSDTPRSIQVTWQPVGRVNANETVAYLLQFMETTENAMVQDEYGSVLTLSYTKMNLLPFTEYKFRIVATNSFGRSQSDWASLITKQDKPASISVPVITGVKARYIDIMWSPPLSANGIISNYNIYMNGALRSKVAGNVTNQRVDHLVPFTDYMFEVEACTVGGCTKSLPSSTFKTLEDVPEELALPVLKSLSPSAIQIVYQTPGKPNGLVTQYIIERKVGSSDNATVVTTRVAEMPFLYIDESNSLTPYSVYSYRVSVQNGAGLAVGPWAQITTGASRPAGVNPPQVTKLNPTSVLVTWQEPVQSNGQIETYVLRFPEPRIEVRNTTQRAVVVTDLTPYKQYSVTLTACTSGGCTESVVTTLTTDPSIPAGQGAPVPTAISQSRISVLWQPPTSPNGPNITYELSRMKVRQPLDNTVTDIGVWQSVYRGPGLFFEDTNLPMFTTYVYRTTVYNIISQTTSPNSTESTTFGGLPRLPPNVTAVARDHLSIVVNWTLPSPVDLQGEVQTLTLQAWSGTNNVTVYPDRGQVSFVVDSLQPDTEYSVTLTVTIFGGAYLSSQPILVRTKDGAPSGLNPPQVSIVSTTSLRVSWTAPIQPNGEILAYNILINDRKIPTGSKIPGTAVITNLQPYTVYDIRMEACTVYACTVSKSTLGTTAEALPQGLAAPTVIATTSTQVRIAWRPPDRPNGIIQRYDLWRKTQKSCADLPRPVSNEQLQKCSYVECGILENICGSVCYSGSKVCCNGTIVDSKVGFECCGTNYVYKPRSDYICCSGQFFEPKANFSCCGNRYIEVLPGETCCTDPNEDRVSVSQGDTCCGSMPFSVSGAQFCCQGVLMNKLGRKCCGGEVISDSTTCCGTASEGQMYLQQVGYTCCGQQYVEAKFTLCCVNDMGYAKVRSTHYYASEQEKLVASDKCCGVNRVTKNLACCTNVGYNQLSQVCADRSRQETGCGTGVVCPLSQLATSYCNRCDFDPSQRICGSVKGSLTQPTPAPNTTSTCTTATERISSGLNLTYTDYNLTPYSQYEYNVIAVNSAGTTSSAFTPVLTLEAPPEEVLAPSTRVAPGELFAIYLTWTPPLKPNGILTSYSLKRDGIQLYSGMGTNFTDDLNILPYRSYSYMLTACNNAGCGDSNLITVATAQAMPEYLMPPFVEVINSTQIKVMAQPPGSPNGVILSYSVYIIGSNRVYNSTVPQEFIITDLVPFTSYTIEMKVCTVVGCAVSPNVTVTTSEDLPLGLAAPRIIVISSKIIELYWRAPNISNGILLGYKVIQTRPAPVTEVYFGNDTNLRLSSLQPGQSYTYQLQVSNRAGVAWSAPREIIMPLIAPLNVPPPQTVRVLSATSMEVKWQPVTSDQGDIDGYTVLLNIGLPTEVARGVGLDTSIIISPLLPYTQYEVRLQACLRNVLNGCGTSSGILVTTLEDVPFGLAAPKLEAMASNSVQVTWTSPTNPNGIITTYRVFQRKLSANDTEILVNQVAGNVYQFVHSGQDLKPFQIYEYKVLAANSIGQVVSGWSSVRTLESAPTDIAPPVINSVSTYGVSVSWTPPQVPNGIIKEYRIYYQPTPLSSVNREVYVNVGGNVTSSALSGLEAFSGYVLSVEAVNGAGSVRSASIGFTTREGYPSGLSDFKVEKIHTGLSVILSWDVPKKPNGLITGYKIFESASDVPIYSGLAQQFEFRRLMPYTQYSVRLEACTKVGCSSGQVQPFYTAEILPSAQPSPVFGNVNSTNIQMTWKSPVNPNGVITSYQVMRMSSALRRRRSTAASTPQVVYQTTDTKQDQYNYTDTGLQPYTSYQYSIRASNSLGSTDSPWQTVTTQQAAPDGVQPPKIAYINNSISSLNITWSPPTLMNGVLQGYQIQRNNNVPFSFPPNFDRQFVDTDLLPFTTYAYKLTVCTGGGCTSSQPATITTLEASPFLVSPPQLEALNSTALKATWSKPQISNGEITEYRLKMDGSIVYSGLDQVFITGKLAPYESHVFTLTACTNGGCTESGEVSERTQDAPPTGLSPPLLRVLSSNSIEITWSAPANPNGVISTYYLRRGGALIYISNIEASGNIVRTKIDDSLVPGEEYSYTVEAVNRKGSVESGAAKAVTYSSSPTGLAPPAVTPVSATSIQVDWAPPSNPNGQITSYAIYEGTNKVYTGGPSQLSYTVPGLQYFTQYSFRVEACTNRGCQVSQPATAMTREAKPEGQPPPTLLALADEQGAHAGVRVSWETPTRANGNITGYEVQRRSLLNGAVFGDPVKVYSGTERQLTDTSTELKPFSQYQYRVVVANSVDRTESVWALVTTKEGPPQDVLPPIVNASTAYTITVTIPQPKVTNGVIRLYRILVNNTMLSSSPSEWQIIGLSPPLLPYTAYELKAQACTSGGCGTSAGVIAWTDSAKPMGLAAIKVRAVSNDSATLEWSPPQTPNGEILGYKVYMRKSCPPTLQPFNQTCLPGDASTVYSGLNLSTTVSNLDPYTAYSFQLQAFNVRGGVDFPTWLTLETKEAIPLYVQFPKLIKNGTLAEVDWSNSFMLNGRLIEYTLYADGMTVFRGISTVGGVERTNKNQAISFTITLVTNTGRVESPVIVFDPSAVDNIGTTTPAVVLADKSTKTAVYEEVWFIVLMCILALLILFVVLALCVRRSGSKEPYIRERMPLQRQGQGNMPRGLYVIDATDGSVIDTSGLSPSRRNNRDHFYQGPGVGIINPAFAEDRAQGRLTLPNPKYIDDDDDLRWGQPYDSGLFDDMDDDSSSGHTYSYTKEQTVFTDTHL</sequence>
<keyword evidence="11" id="KW-0472">Membrane</keyword>
<feature type="domain" description="Fibronectin type-III" evidence="14">
    <location>
        <begin position="3542"/>
        <end position="3634"/>
    </location>
</feature>
<dbReference type="CDD" id="cd00063">
    <property type="entry name" value="FN3"/>
    <property type="match status" value="27"/>
</dbReference>
<dbReference type="SMART" id="SM00060">
    <property type="entry name" value="FN3"/>
    <property type="match status" value="33"/>
</dbReference>
<dbReference type="FunFam" id="2.10.25.10:FF:000090">
    <property type="entry name" value="laminin subunit alpha"/>
    <property type="match status" value="4"/>
</dbReference>
<dbReference type="Pfam" id="PF00041">
    <property type="entry name" value="fn3"/>
    <property type="match status" value="19"/>
</dbReference>
<dbReference type="Gene3D" id="2.60.40.10">
    <property type="entry name" value="Immunoglobulins"/>
    <property type="match status" value="32"/>
</dbReference>
<feature type="disulfide bond" evidence="10">
    <location>
        <begin position="628"/>
        <end position="637"/>
    </location>
</feature>
<feature type="domain" description="Fibronectin type-III" evidence="14">
    <location>
        <begin position="3265"/>
        <end position="3355"/>
    </location>
</feature>
<evidence type="ECO:0000259" key="14">
    <source>
        <dbReference type="PROSITE" id="PS50853"/>
    </source>
</evidence>
<feature type="domain" description="Fibronectin type-III" evidence="14">
    <location>
        <begin position="2396"/>
        <end position="2497"/>
    </location>
</feature>
<feature type="disulfide bond" evidence="10">
    <location>
        <begin position="769"/>
        <end position="786"/>
    </location>
</feature>
<feature type="disulfide bond" evidence="10">
    <location>
        <begin position="575"/>
        <end position="584"/>
    </location>
</feature>
<feature type="domain" description="Laminin EGF-like" evidence="13">
    <location>
        <begin position="605"/>
        <end position="657"/>
    </location>
</feature>
<dbReference type="InterPro" id="IPR002049">
    <property type="entry name" value="LE_dom"/>
</dbReference>
<dbReference type="Gene3D" id="2.10.25.10">
    <property type="entry name" value="Laminin"/>
    <property type="match status" value="9"/>
</dbReference>
<keyword evidence="5" id="KW-0677">Repeat</keyword>
<dbReference type="Proteomes" id="UP001497497">
    <property type="component" value="Unassembled WGS sequence"/>
</dbReference>
<dbReference type="Gene3D" id="2.60.120.260">
    <property type="entry name" value="Galactose-binding domain-like"/>
    <property type="match status" value="1"/>
</dbReference>
<evidence type="ECO:0000259" key="12">
    <source>
        <dbReference type="PROSITE" id="PS50025"/>
    </source>
</evidence>
<feature type="domain" description="Fibronectin type-III" evidence="14">
    <location>
        <begin position="3638"/>
        <end position="3733"/>
    </location>
</feature>
<feature type="domain" description="Fibronectin type-III" evidence="14">
    <location>
        <begin position="4211"/>
        <end position="4308"/>
    </location>
</feature>
<evidence type="ECO:0000256" key="10">
    <source>
        <dbReference type="PROSITE-ProRule" id="PRU00460"/>
    </source>
</evidence>
<feature type="disulfide bond" evidence="10">
    <location>
        <begin position="506"/>
        <end position="518"/>
    </location>
</feature>
<evidence type="ECO:0000256" key="4">
    <source>
        <dbReference type="ARBA" id="ARBA00022729"/>
    </source>
</evidence>
<keyword evidence="11" id="KW-0812">Transmembrane</keyword>
<feature type="domain" description="Fibronectin type-III" evidence="14">
    <location>
        <begin position="3924"/>
        <end position="4032"/>
    </location>
</feature>
<dbReference type="PROSITE" id="PS51117">
    <property type="entry name" value="LAMININ_NTER"/>
    <property type="match status" value="1"/>
</dbReference>
<evidence type="ECO:0000256" key="2">
    <source>
        <dbReference type="ARBA" id="ARBA00004613"/>
    </source>
</evidence>
<dbReference type="PROSITE" id="PS50027">
    <property type="entry name" value="EGF_LAM_2"/>
    <property type="match status" value="8"/>
</dbReference>
<dbReference type="SMART" id="SM00180">
    <property type="entry name" value="EGF_Lam"/>
    <property type="match status" value="10"/>
</dbReference>
<evidence type="ECO:0000256" key="6">
    <source>
        <dbReference type="ARBA" id="ARBA00023157"/>
    </source>
</evidence>
<feature type="domain" description="Laminin N-terminal" evidence="15">
    <location>
        <begin position="47"/>
        <end position="276"/>
    </location>
</feature>
<dbReference type="InterPro" id="IPR003961">
    <property type="entry name" value="FN3_dom"/>
</dbReference>
<feature type="domain" description="Fibronectin type-III" evidence="14">
    <location>
        <begin position="4595"/>
        <end position="4698"/>
    </location>
</feature>
<dbReference type="SUPFAM" id="SSF49265">
    <property type="entry name" value="Fibronectin type III"/>
    <property type="match status" value="20"/>
</dbReference>
<evidence type="ECO:0000259" key="15">
    <source>
        <dbReference type="PROSITE" id="PS51117"/>
    </source>
</evidence>
<feature type="domain" description="Fibronectin type-III" evidence="14">
    <location>
        <begin position="2211"/>
        <end position="2307"/>
    </location>
</feature>
<dbReference type="Pfam" id="PF00053">
    <property type="entry name" value="EGF_laminin"/>
    <property type="match status" value="9"/>
</dbReference>
<comment type="caution">
    <text evidence="10">Lacks conserved residue(s) required for the propagation of feature annotation.</text>
</comment>
<feature type="transmembrane region" description="Helical" evidence="11">
    <location>
        <begin position="4810"/>
        <end position="4832"/>
    </location>
</feature>
<feature type="domain" description="Fibronectin type-III" evidence="14">
    <location>
        <begin position="2785"/>
        <end position="2877"/>
    </location>
</feature>
<feature type="disulfide bond" evidence="10">
    <location>
        <begin position="750"/>
        <end position="764"/>
    </location>
</feature>
<dbReference type="PANTHER" id="PTHR46957:SF7">
    <property type="entry name" value="USHERIN"/>
    <property type="match status" value="1"/>
</dbReference>
<dbReference type="GO" id="GO:0042995">
    <property type="term" value="C:cell projection"/>
    <property type="evidence" value="ECO:0007669"/>
    <property type="project" value="UniProtKB-SubCell"/>
</dbReference>
<feature type="domain" description="Fibronectin type-III" evidence="14">
    <location>
        <begin position="1831"/>
        <end position="1920"/>
    </location>
</feature>
<reference evidence="16 17" key="1">
    <citation type="submission" date="2024-04" db="EMBL/GenBank/DDBJ databases">
        <authorList>
            <consortium name="Genoscope - CEA"/>
            <person name="William W."/>
        </authorList>
    </citation>
    <scope>NUCLEOTIDE SEQUENCE [LARGE SCALE GENOMIC DNA]</scope>
</reference>
<dbReference type="InterPro" id="IPR036116">
    <property type="entry name" value="FN3_sf"/>
</dbReference>
<dbReference type="FunFam" id="2.10.25.10:FF:000082">
    <property type="entry name" value="Laminin subunit alpha 1"/>
    <property type="match status" value="1"/>
</dbReference>
<keyword evidence="7" id="KW-0325">Glycoprotein</keyword>
<feature type="domain" description="Fibronectin type-III" evidence="14">
    <location>
        <begin position="4033"/>
        <end position="4122"/>
    </location>
</feature>
<feature type="domain" description="Laminin EGF-like" evidence="13">
    <location>
        <begin position="400"/>
        <end position="452"/>
    </location>
</feature>
<keyword evidence="6 10" id="KW-1015">Disulfide bond</keyword>
<dbReference type="PROSITE" id="PS50853">
    <property type="entry name" value="FN3"/>
    <property type="match status" value="31"/>
</dbReference>
<feature type="domain" description="Laminin EGF-like" evidence="13">
    <location>
        <begin position="506"/>
        <end position="552"/>
    </location>
</feature>
<dbReference type="GO" id="GO:0005576">
    <property type="term" value="C:extracellular region"/>
    <property type="evidence" value="ECO:0007669"/>
    <property type="project" value="UniProtKB-SubCell"/>
</dbReference>
<dbReference type="EMBL" id="CAXITT010000176">
    <property type="protein sequence ID" value="CAL1534594.1"/>
    <property type="molecule type" value="Genomic_DNA"/>
</dbReference>
<evidence type="ECO:0000259" key="13">
    <source>
        <dbReference type="PROSITE" id="PS50027"/>
    </source>
</evidence>
<evidence type="ECO:0000256" key="5">
    <source>
        <dbReference type="ARBA" id="ARBA00022737"/>
    </source>
</evidence>
<feature type="domain" description="Laminin EGF-like" evidence="13">
    <location>
        <begin position="453"/>
        <end position="505"/>
    </location>
</feature>
<feature type="domain" description="Fibronectin type-III" evidence="14">
    <location>
        <begin position="4501"/>
        <end position="4593"/>
    </location>
</feature>
<feature type="disulfide bond" evidence="10">
    <location>
        <begin position="508"/>
        <end position="525"/>
    </location>
</feature>
<feature type="domain" description="Fibronectin type-III" evidence="14">
    <location>
        <begin position="4126"/>
        <end position="4210"/>
    </location>
</feature>
<dbReference type="PROSITE" id="PS01248">
    <property type="entry name" value="EGF_LAM_1"/>
    <property type="match status" value="2"/>
</dbReference>
<feature type="disulfide bond" evidence="10">
    <location>
        <begin position="788"/>
        <end position="797"/>
    </location>
</feature>
<dbReference type="PANTHER" id="PTHR46957">
    <property type="entry name" value="CYTOKINE RECEPTOR"/>
    <property type="match status" value="1"/>
</dbReference>
<dbReference type="InterPro" id="IPR008211">
    <property type="entry name" value="Laminin_N"/>
</dbReference>
<feature type="domain" description="Fibronectin type-III" evidence="14">
    <location>
        <begin position="3449"/>
        <end position="3541"/>
    </location>
</feature>
<dbReference type="InterPro" id="IPR001791">
    <property type="entry name" value="Laminin_G"/>
</dbReference>
<accession>A0AAV2HPY2</accession>
<feature type="domain" description="Laminin EGF-like" evidence="13">
    <location>
        <begin position="714"/>
        <end position="766"/>
    </location>
</feature>
<evidence type="ECO:0000313" key="16">
    <source>
        <dbReference type="EMBL" id="CAL1534594.1"/>
    </source>
</evidence>
<dbReference type="CDD" id="cd00055">
    <property type="entry name" value="EGF_Lam"/>
    <property type="match status" value="10"/>
</dbReference>
<feature type="domain" description="Laminin EGF-like" evidence="13">
    <location>
        <begin position="767"/>
        <end position="817"/>
    </location>
</feature>
<keyword evidence="11" id="KW-1133">Transmembrane helix</keyword>
<feature type="domain" description="Fibronectin type-III" evidence="14">
    <location>
        <begin position="909"/>
        <end position="1004"/>
    </location>
</feature>
<keyword evidence="4" id="KW-0732">Signal</keyword>
<keyword evidence="8" id="KW-0966">Cell projection</keyword>
<evidence type="ECO:0000256" key="11">
    <source>
        <dbReference type="SAM" id="Phobius"/>
    </source>
</evidence>
<feature type="domain" description="Fibronectin type-III" evidence="14">
    <location>
        <begin position="1122"/>
        <end position="1228"/>
    </location>
</feature>
<organism evidence="16 17">
    <name type="scientific">Lymnaea stagnalis</name>
    <name type="common">Great pond snail</name>
    <name type="synonym">Helix stagnalis</name>
    <dbReference type="NCBI Taxonomy" id="6523"/>
    <lineage>
        <taxon>Eukaryota</taxon>
        <taxon>Metazoa</taxon>
        <taxon>Spiralia</taxon>
        <taxon>Lophotrochozoa</taxon>
        <taxon>Mollusca</taxon>
        <taxon>Gastropoda</taxon>
        <taxon>Heterobranchia</taxon>
        <taxon>Euthyneura</taxon>
        <taxon>Panpulmonata</taxon>
        <taxon>Hygrophila</taxon>
        <taxon>Lymnaeoidea</taxon>
        <taxon>Lymnaeidae</taxon>
        <taxon>Lymnaea</taxon>
    </lineage>
</organism>
<feature type="domain" description="Laminin EGF-like" evidence="13">
    <location>
        <begin position="553"/>
        <end position="604"/>
    </location>
</feature>
<dbReference type="CDD" id="cd00110">
    <property type="entry name" value="LamG"/>
    <property type="match status" value="2"/>
</dbReference>
<name>A0AAV2HPY2_LYMST</name>
<feature type="disulfide bond" evidence="10">
    <location>
        <begin position="527"/>
        <end position="536"/>
    </location>
</feature>
<dbReference type="FunFam" id="2.60.40.10:FF:001004">
    <property type="entry name" value="Usherin"/>
    <property type="match status" value="1"/>
</dbReference>
<feature type="domain" description="Fibronectin type-III" evidence="14">
    <location>
        <begin position="2017"/>
        <end position="2101"/>
    </location>
</feature>
<feature type="domain" description="Fibronectin type-III" evidence="14">
    <location>
        <begin position="4309"/>
        <end position="4398"/>
    </location>
</feature>
<feature type="domain" description="Fibronectin type-III" evidence="14">
    <location>
        <begin position="2308"/>
        <end position="2395"/>
    </location>
</feature>
<feature type="disulfide bond" evidence="10">
    <location>
        <begin position="423"/>
        <end position="432"/>
    </location>
</feature>
<dbReference type="SUPFAM" id="SSF49785">
    <property type="entry name" value="Galactose-binding domain-like"/>
    <property type="match status" value="1"/>
</dbReference>
<feature type="domain" description="Fibronectin type-III" evidence="14">
    <location>
        <begin position="2588"/>
        <end position="2691"/>
    </location>
</feature>
<dbReference type="InterPro" id="IPR013783">
    <property type="entry name" value="Ig-like_fold"/>
</dbReference>
<feature type="domain" description="Laminin G" evidence="12">
    <location>
        <begin position="1276"/>
        <end position="1476"/>
    </location>
</feature>
<evidence type="ECO:0000256" key="8">
    <source>
        <dbReference type="ARBA" id="ARBA00023273"/>
    </source>
</evidence>
<dbReference type="InterPro" id="IPR013320">
    <property type="entry name" value="ConA-like_dom_sf"/>
</dbReference>
<protein>
    <recommendedName>
        <fullName evidence="18">Usherin</fullName>
    </recommendedName>
</protein>
<feature type="disulfide bond" evidence="10">
    <location>
        <begin position="767"/>
        <end position="779"/>
    </location>
</feature>
<dbReference type="SMART" id="SM00136">
    <property type="entry name" value="LamNT"/>
    <property type="match status" value="1"/>
</dbReference>
<proteinExistence type="predicted"/>
<keyword evidence="3" id="KW-0964">Secreted</keyword>
<feature type="domain" description="Fibronectin type-III" evidence="14">
    <location>
        <begin position="3356"/>
        <end position="3445"/>
    </location>
</feature>
<dbReference type="FunFam" id="2.60.40.10:FF:001716">
    <property type="entry name" value="Usherin"/>
    <property type="match status" value="1"/>
</dbReference>
<dbReference type="PRINTS" id="PR00011">
    <property type="entry name" value="EGFLAMININ"/>
</dbReference>
<dbReference type="Gene3D" id="2.60.120.200">
    <property type="match status" value="2"/>
</dbReference>
<comment type="caution">
    <text evidence="16">The sequence shown here is derived from an EMBL/GenBank/DDBJ whole genome shotgun (WGS) entry which is preliminary data.</text>
</comment>
<dbReference type="FunFam" id="2.10.25.10:FF:000275">
    <property type="entry name" value="usherin"/>
    <property type="match status" value="2"/>
</dbReference>
<feature type="disulfide bond" evidence="10">
    <location>
        <begin position="476"/>
        <end position="485"/>
    </location>
</feature>
<keyword evidence="9 10" id="KW-0424">Laminin EGF-like domain</keyword>
<dbReference type="SUPFAM" id="SSF49899">
    <property type="entry name" value="Concanavalin A-like lectins/glucanases"/>
    <property type="match status" value="3"/>
</dbReference>
<gene>
    <name evidence="16" type="ORF">GSLYS_00008554001</name>
</gene>
<dbReference type="Pfam" id="PF02210">
    <property type="entry name" value="Laminin_G_2"/>
    <property type="match status" value="2"/>
</dbReference>
<feature type="domain" description="Fibronectin type-III" evidence="14">
    <location>
        <begin position="1736"/>
        <end position="1830"/>
    </location>
</feature>
<feature type="domain" description="Fibronectin type-III" evidence="14">
    <location>
        <begin position="2102"/>
        <end position="2207"/>
    </location>
</feature>
<feature type="disulfide bond" evidence="10">
    <location>
        <begin position="687"/>
        <end position="696"/>
    </location>
</feature>
<evidence type="ECO:0000256" key="1">
    <source>
        <dbReference type="ARBA" id="ARBA00004316"/>
    </source>
</evidence>
<dbReference type="SMART" id="SM00282">
    <property type="entry name" value="LamG"/>
    <property type="match status" value="2"/>
</dbReference>
<feature type="domain" description="Fibronectin type-III" evidence="14">
    <location>
        <begin position="1005"/>
        <end position="1121"/>
    </location>
</feature>
<dbReference type="InterPro" id="IPR008979">
    <property type="entry name" value="Galactose-bd-like_sf"/>
</dbReference>
<feature type="domain" description="Laminin EGF-like" evidence="13">
    <location>
        <begin position="658"/>
        <end position="713"/>
    </location>
</feature>
<feature type="domain" description="Fibronectin type-III" evidence="14">
    <location>
        <begin position="4402"/>
        <end position="4500"/>
    </location>
</feature>
<evidence type="ECO:0000313" key="17">
    <source>
        <dbReference type="Proteomes" id="UP001497497"/>
    </source>
</evidence>
<comment type="subcellular location">
    <subcellularLocation>
        <location evidence="1">Cell projection</location>
    </subcellularLocation>
    <subcellularLocation>
        <location evidence="2">Secreted</location>
    </subcellularLocation>
</comment>
<evidence type="ECO:0008006" key="18">
    <source>
        <dbReference type="Google" id="ProtNLM"/>
    </source>
</evidence>
<keyword evidence="17" id="KW-1185">Reference proteome</keyword>
<evidence type="ECO:0000256" key="9">
    <source>
        <dbReference type="ARBA" id="ARBA00023292"/>
    </source>
</evidence>
<feature type="domain" description="Fibronectin type-III" evidence="14">
    <location>
        <begin position="1921"/>
        <end position="2016"/>
    </location>
</feature>
<feature type="domain" description="Fibronectin type-III" evidence="14">
    <location>
        <begin position="3734"/>
        <end position="3831"/>
    </location>
</feature>
<dbReference type="Pfam" id="PF00055">
    <property type="entry name" value="Laminin_N"/>
    <property type="match status" value="1"/>
</dbReference>
<dbReference type="SUPFAM" id="SSF57196">
    <property type="entry name" value="EGF/Laminin"/>
    <property type="match status" value="8"/>
</dbReference>
<dbReference type="PROSITE" id="PS50025">
    <property type="entry name" value="LAM_G_DOMAIN"/>
    <property type="match status" value="2"/>
</dbReference>
<dbReference type="FunFam" id="2.60.40.10:FF:001176">
    <property type="entry name" value="Usherin"/>
    <property type="match status" value="1"/>
</dbReference>
<evidence type="ECO:0000256" key="3">
    <source>
        <dbReference type="ARBA" id="ARBA00022525"/>
    </source>
</evidence>
<feature type="domain" description="Fibronectin type-III" evidence="14">
    <location>
        <begin position="3835"/>
        <end position="3922"/>
    </location>
</feature>